<keyword evidence="6" id="KW-1185">Reference proteome</keyword>
<evidence type="ECO:0000313" key="5">
    <source>
        <dbReference type="EMBL" id="KAL3831040.1"/>
    </source>
</evidence>
<dbReference type="InterPro" id="IPR050724">
    <property type="entry name" value="Glu_Leu_Phe_Val_DH"/>
</dbReference>
<evidence type="ECO:0000259" key="4">
    <source>
        <dbReference type="SMART" id="SM00839"/>
    </source>
</evidence>
<evidence type="ECO:0000256" key="3">
    <source>
        <dbReference type="SAM" id="Phobius"/>
    </source>
</evidence>
<protein>
    <recommendedName>
        <fullName evidence="4">Glutamate/phenylalanine/leucine/valine/L-tryptophan dehydrogenase C-terminal domain-containing protein</fullName>
    </recommendedName>
</protein>
<reference evidence="5 6" key="1">
    <citation type="submission" date="2024-12" db="EMBL/GenBank/DDBJ databases">
        <title>The unique morphological basis and parallel evolutionary history of personate flowers in Penstemon.</title>
        <authorList>
            <person name="Depatie T.H."/>
            <person name="Wessinger C.A."/>
        </authorList>
    </citation>
    <scope>NUCLEOTIDE SEQUENCE [LARGE SCALE GENOMIC DNA]</scope>
    <source>
        <strain evidence="5">WTNN_2</strain>
        <tissue evidence="5">Leaf</tissue>
    </source>
</reference>
<gene>
    <name evidence="5" type="ORF">ACJIZ3_019842</name>
</gene>
<dbReference type="SUPFAM" id="SSF51735">
    <property type="entry name" value="NAD(P)-binding Rossmann-fold domains"/>
    <property type="match status" value="1"/>
</dbReference>
<sequence length="365" mass="40750">MKKTRQQRIRVLFNGAIGPHRGGLRFHPSMNLSTIKFLGFHTLKNALSPYRLGGSSGGSDFDPKGKIDNEILRFCQSFMNGFFRHLGPDKDLPSEEMGVGTREMGYLFGQYRVLAGHFQVSLAKLLIADSMNVLEELIAFGGLPVTLSDSKGYLRDEEGFSYSKLSVLKAIKARKENLRFYTQTFPSSNYIEGKKPWGVDCFVAFPCGSEMEIDISDAKTFEASCCQIIVEGPQIILSRPCAGLSHLFENDVMVAPSIVAGIGGVIAGEHELEDGNTSLEALKPIIEEAMKQAYEGALDRKQLINILLGCRMHGKAIPLSNALNLLLIPHICKLAQNSFVLLLIFFFWHIMFYKYLQEFNCIYKI</sequence>
<dbReference type="Proteomes" id="UP001634393">
    <property type="component" value="Unassembled WGS sequence"/>
</dbReference>
<dbReference type="PANTHER" id="PTHR43571:SF1">
    <property type="entry name" value="NADP-SPECIFIC GLUTAMATE DEHYDROGENASE 1-RELATED"/>
    <property type="match status" value="1"/>
</dbReference>
<dbReference type="AlphaFoldDB" id="A0ABD3T395"/>
<feature type="transmembrane region" description="Helical" evidence="3">
    <location>
        <begin position="339"/>
        <end position="356"/>
    </location>
</feature>
<name>A0ABD3T395_9LAMI</name>
<dbReference type="Gene3D" id="3.40.50.720">
    <property type="entry name" value="NAD(P)-binding Rossmann-like Domain"/>
    <property type="match status" value="1"/>
</dbReference>
<organism evidence="5 6">
    <name type="scientific">Penstemon smallii</name>
    <dbReference type="NCBI Taxonomy" id="265156"/>
    <lineage>
        <taxon>Eukaryota</taxon>
        <taxon>Viridiplantae</taxon>
        <taxon>Streptophyta</taxon>
        <taxon>Embryophyta</taxon>
        <taxon>Tracheophyta</taxon>
        <taxon>Spermatophyta</taxon>
        <taxon>Magnoliopsida</taxon>
        <taxon>eudicotyledons</taxon>
        <taxon>Gunneridae</taxon>
        <taxon>Pentapetalae</taxon>
        <taxon>asterids</taxon>
        <taxon>lamiids</taxon>
        <taxon>Lamiales</taxon>
        <taxon>Plantaginaceae</taxon>
        <taxon>Cheloneae</taxon>
        <taxon>Penstemon</taxon>
    </lineage>
</organism>
<evidence type="ECO:0000313" key="6">
    <source>
        <dbReference type="Proteomes" id="UP001634393"/>
    </source>
</evidence>
<dbReference type="Gene3D" id="3.40.50.10860">
    <property type="entry name" value="Leucine Dehydrogenase, chain A, domain 1"/>
    <property type="match status" value="1"/>
</dbReference>
<proteinExistence type="inferred from homology"/>
<keyword evidence="3" id="KW-0812">Transmembrane</keyword>
<accession>A0ABD3T395</accession>
<comment type="caution">
    <text evidence="5">The sequence shown here is derived from an EMBL/GenBank/DDBJ whole genome shotgun (WGS) entry which is preliminary data.</text>
</comment>
<dbReference type="Pfam" id="PF00208">
    <property type="entry name" value="ELFV_dehydrog"/>
    <property type="match status" value="1"/>
</dbReference>
<keyword evidence="2" id="KW-0560">Oxidoreductase</keyword>
<dbReference type="InterPro" id="IPR036291">
    <property type="entry name" value="NAD(P)-bd_dom_sf"/>
</dbReference>
<dbReference type="GO" id="GO:0016491">
    <property type="term" value="F:oxidoreductase activity"/>
    <property type="evidence" value="ECO:0007669"/>
    <property type="project" value="UniProtKB-KW"/>
</dbReference>
<dbReference type="InterPro" id="IPR006097">
    <property type="entry name" value="Glu/Leu/Phe/Val/Trp_DH_dimer"/>
</dbReference>
<dbReference type="PANTHER" id="PTHR43571">
    <property type="entry name" value="NADP-SPECIFIC GLUTAMATE DEHYDROGENASE 1-RELATED"/>
    <property type="match status" value="1"/>
</dbReference>
<keyword evidence="3" id="KW-0472">Membrane</keyword>
<dbReference type="Pfam" id="PF02812">
    <property type="entry name" value="ELFV_dehydrog_N"/>
    <property type="match status" value="1"/>
</dbReference>
<dbReference type="InterPro" id="IPR006096">
    <property type="entry name" value="Glu/Leu/Phe/Val/Trp_DH_C"/>
</dbReference>
<dbReference type="InterPro" id="IPR046346">
    <property type="entry name" value="Aminoacid_DH-like_N_sf"/>
</dbReference>
<dbReference type="SUPFAM" id="SSF53223">
    <property type="entry name" value="Aminoacid dehydrogenase-like, N-terminal domain"/>
    <property type="match status" value="1"/>
</dbReference>
<feature type="domain" description="Glutamate/phenylalanine/leucine/valine/L-tryptophan dehydrogenase C-terminal" evidence="4">
    <location>
        <begin position="98"/>
        <end position="309"/>
    </location>
</feature>
<comment type="similarity">
    <text evidence="1">Belongs to the Glu/Leu/Phe/Val dehydrogenases family.</text>
</comment>
<dbReference type="EMBL" id="JBJXBP010000005">
    <property type="protein sequence ID" value="KAL3831040.1"/>
    <property type="molecule type" value="Genomic_DNA"/>
</dbReference>
<dbReference type="SMART" id="SM00839">
    <property type="entry name" value="ELFV_dehydrog"/>
    <property type="match status" value="1"/>
</dbReference>
<evidence type="ECO:0000256" key="2">
    <source>
        <dbReference type="ARBA" id="ARBA00023002"/>
    </source>
</evidence>
<evidence type="ECO:0000256" key="1">
    <source>
        <dbReference type="ARBA" id="ARBA00006382"/>
    </source>
</evidence>
<keyword evidence="3" id="KW-1133">Transmembrane helix</keyword>